<feature type="transmembrane region" description="Helical" evidence="1">
    <location>
        <begin position="25"/>
        <end position="45"/>
    </location>
</feature>
<gene>
    <name evidence="2" type="ORF">M5X16_11170</name>
</gene>
<feature type="transmembrane region" description="Helical" evidence="1">
    <location>
        <begin position="168"/>
        <end position="188"/>
    </location>
</feature>
<name>A0ABT4FEH1_9BACL</name>
<feature type="transmembrane region" description="Helical" evidence="1">
    <location>
        <begin position="65"/>
        <end position="87"/>
    </location>
</feature>
<evidence type="ECO:0000313" key="3">
    <source>
        <dbReference type="Proteomes" id="UP001527202"/>
    </source>
</evidence>
<keyword evidence="1" id="KW-0472">Membrane</keyword>
<dbReference type="Pfam" id="PF06197">
    <property type="entry name" value="DUF998"/>
    <property type="match status" value="1"/>
</dbReference>
<protein>
    <submittedName>
        <fullName evidence="2">DUF998 domain-containing protein</fullName>
    </submittedName>
</protein>
<evidence type="ECO:0000313" key="2">
    <source>
        <dbReference type="EMBL" id="MCY9596331.1"/>
    </source>
</evidence>
<reference evidence="2 3" key="1">
    <citation type="submission" date="2022-05" db="EMBL/GenBank/DDBJ databases">
        <title>Genome Sequencing of Bee-Associated Microbes.</title>
        <authorList>
            <person name="Dunlap C."/>
        </authorList>
    </citation>
    <scope>NUCLEOTIDE SEQUENCE [LARGE SCALE GENOMIC DNA]</scope>
    <source>
        <strain evidence="2 3">NRRL B-23120</strain>
    </source>
</reference>
<keyword evidence="1" id="KW-1133">Transmembrane helix</keyword>
<proteinExistence type="predicted"/>
<dbReference type="Proteomes" id="UP001527202">
    <property type="component" value="Unassembled WGS sequence"/>
</dbReference>
<comment type="caution">
    <text evidence="2">The sequence shown here is derived from an EMBL/GenBank/DDBJ whole genome shotgun (WGS) entry which is preliminary data.</text>
</comment>
<keyword evidence="1" id="KW-0812">Transmembrane</keyword>
<sequence length="200" mass="21710">MTDLQTLVAKPPVTAKPVTVTASRFALVSVFSGTWFILVLCSLHLLEPEFDPTWRFISEYALGGFGWMMRLAFGLLAAVQICVAVAIYPQIRTVTGYIGLVILGISAIGVLIAAIFITDPISISPDGATFSGRMHSIGAMLDYTPVAALLLSISLTRDNTWRPVRNRLFASAGIALAAMIVFVLQISLVPKYWQDCLDES</sequence>
<keyword evidence="3" id="KW-1185">Reference proteome</keyword>
<feature type="transmembrane region" description="Helical" evidence="1">
    <location>
        <begin position="137"/>
        <end position="156"/>
    </location>
</feature>
<accession>A0ABT4FEH1</accession>
<dbReference type="InterPro" id="IPR009339">
    <property type="entry name" value="DUF998"/>
</dbReference>
<dbReference type="GeneID" id="95376586"/>
<organism evidence="2 3">
    <name type="scientific">Paenibacillus chitinolyticus</name>
    <dbReference type="NCBI Taxonomy" id="79263"/>
    <lineage>
        <taxon>Bacteria</taxon>
        <taxon>Bacillati</taxon>
        <taxon>Bacillota</taxon>
        <taxon>Bacilli</taxon>
        <taxon>Bacillales</taxon>
        <taxon>Paenibacillaceae</taxon>
        <taxon>Paenibacillus</taxon>
    </lineage>
</organism>
<dbReference type="EMBL" id="JAMDMJ010000013">
    <property type="protein sequence ID" value="MCY9596331.1"/>
    <property type="molecule type" value="Genomic_DNA"/>
</dbReference>
<dbReference type="RefSeq" id="WP_241688684.1">
    <property type="nucleotide sequence ID" value="NZ_CP026520.1"/>
</dbReference>
<evidence type="ECO:0000256" key="1">
    <source>
        <dbReference type="SAM" id="Phobius"/>
    </source>
</evidence>
<feature type="transmembrane region" description="Helical" evidence="1">
    <location>
        <begin position="94"/>
        <end position="117"/>
    </location>
</feature>